<feature type="domain" description="Calcineurin-like phosphoesterase" evidence="3">
    <location>
        <begin position="4"/>
        <end position="218"/>
    </location>
</feature>
<gene>
    <name evidence="5" type="ORF">CGS46_03605</name>
</gene>
<keyword evidence="1" id="KW-0732">Signal</keyword>
<dbReference type="SUPFAM" id="SSF56300">
    <property type="entry name" value="Metallo-dependent phosphatases"/>
    <property type="match status" value="1"/>
</dbReference>
<dbReference type="AlphaFoldDB" id="A0A2A6ZCC9"/>
<dbReference type="GO" id="GO:0016788">
    <property type="term" value="F:hydrolase activity, acting on ester bonds"/>
    <property type="evidence" value="ECO:0007669"/>
    <property type="project" value="InterPro"/>
</dbReference>
<dbReference type="Gene3D" id="3.90.780.10">
    <property type="entry name" value="5'-Nucleotidase, C-terminal domain"/>
    <property type="match status" value="1"/>
</dbReference>
<keyword evidence="2" id="KW-0378">Hydrolase</keyword>
<dbReference type="Pfam" id="PF00149">
    <property type="entry name" value="Metallophos"/>
    <property type="match status" value="1"/>
</dbReference>
<dbReference type="InterPro" id="IPR008334">
    <property type="entry name" value="5'-Nucleotdase_C"/>
</dbReference>
<evidence type="ECO:0000313" key="5">
    <source>
        <dbReference type="EMBL" id="PDX59065.1"/>
    </source>
</evidence>
<name>A0A2A6ZCC9_9FIRM</name>
<dbReference type="InterPro" id="IPR036907">
    <property type="entry name" value="5'-Nucleotdase_C_sf"/>
</dbReference>
<comment type="similarity">
    <text evidence="2">Belongs to the 5'-nucleotidase family.</text>
</comment>
<dbReference type="EMBL" id="NMTQ01000020">
    <property type="protein sequence ID" value="PDX59065.1"/>
    <property type="molecule type" value="Genomic_DNA"/>
</dbReference>
<protein>
    <submittedName>
        <fullName evidence="5">Bifunctional metallophosphatase/5'-nucleotidase</fullName>
    </submittedName>
</protein>
<dbReference type="PRINTS" id="PR01607">
    <property type="entry name" value="APYRASEFAMLY"/>
</dbReference>
<dbReference type="Pfam" id="PF02872">
    <property type="entry name" value="5_nucleotid_C"/>
    <property type="match status" value="1"/>
</dbReference>
<dbReference type="InterPro" id="IPR006179">
    <property type="entry name" value="5_nucleotidase/apyrase"/>
</dbReference>
<evidence type="ECO:0000259" key="3">
    <source>
        <dbReference type="Pfam" id="PF00149"/>
    </source>
</evidence>
<dbReference type="GO" id="GO:0009166">
    <property type="term" value="P:nucleotide catabolic process"/>
    <property type="evidence" value="ECO:0007669"/>
    <property type="project" value="InterPro"/>
</dbReference>
<dbReference type="GO" id="GO:0030288">
    <property type="term" value="C:outer membrane-bounded periplasmic space"/>
    <property type="evidence" value="ECO:0007669"/>
    <property type="project" value="TreeGrafter"/>
</dbReference>
<comment type="caution">
    <text evidence="5">The sequence shown here is derived from an EMBL/GenBank/DDBJ whole genome shotgun (WGS) entry which is preliminary data.</text>
</comment>
<evidence type="ECO:0000256" key="2">
    <source>
        <dbReference type="RuleBase" id="RU362119"/>
    </source>
</evidence>
<dbReference type="GO" id="GO:0046872">
    <property type="term" value="F:metal ion binding"/>
    <property type="evidence" value="ECO:0007669"/>
    <property type="project" value="InterPro"/>
</dbReference>
<proteinExistence type="inferred from homology"/>
<evidence type="ECO:0000256" key="1">
    <source>
        <dbReference type="ARBA" id="ARBA00022729"/>
    </source>
</evidence>
<feature type="domain" description="5'-Nucleotidase C-terminal" evidence="4">
    <location>
        <begin position="316"/>
        <end position="459"/>
    </location>
</feature>
<dbReference type="Proteomes" id="UP000220752">
    <property type="component" value="Unassembled WGS sequence"/>
</dbReference>
<dbReference type="Gene3D" id="3.60.21.10">
    <property type="match status" value="1"/>
</dbReference>
<dbReference type="SUPFAM" id="SSF55816">
    <property type="entry name" value="5'-nucleotidase (syn. UDP-sugar hydrolase), C-terminal domain"/>
    <property type="match status" value="1"/>
</dbReference>
<organism evidence="5 6">
    <name type="scientific">Faecalibacterium langellae</name>
    <dbReference type="NCBI Taxonomy" id="3435293"/>
    <lineage>
        <taxon>Bacteria</taxon>
        <taxon>Bacillati</taxon>
        <taxon>Bacillota</taxon>
        <taxon>Clostridia</taxon>
        <taxon>Eubacteriales</taxon>
        <taxon>Oscillospiraceae</taxon>
        <taxon>Faecalibacterium</taxon>
    </lineage>
</organism>
<keyword evidence="2" id="KW-0547">Nucleotide-binding</keyword>
<accession>A0A2A6ZCC9</accession>
<sequence length="562" mass="62226">MDLQILATSDTHGKFDPWDYAANKADASGSVAQQATAIKQCRTRNTLVVDAGDTIQANSAELFLNDDLHPMVAAMNAIGYDIWTTGNHEYNYGMDVLKKVMGQQKAKVLTGNVYAPDGTPLADGYTIIKKGTVKIGVIGMVTPNITRWDAKNLEGWTVTNPVDESRKIIDKIKDQVDVLIGVMHMDTENEYGVYGSGVTDLANACPEFDVIVGGHGHRSIPNMMINNVLVVENKNAGATLSEIHVYLERQLDGKWKVVNRTSENLQIKEYEPDPELTALLASYDTRAKEDAVTPIGELKGGDLAPENEIDCLPQAMVQDTALLDFINEVQMYYTGAQVSATALTSMTSQMRAGTIRKCDMASIYTYQNTLYKLQMTGEQLRRFMEWSAAFFKTWKPDEVTIAFDPSVRYYLYDAFEGVSYELDISKEPGHRIKNLKWPNGKAVKDTDTFVVAVNNYRATTQLLTAADIFLPGEELPKLLEIDVHGDVGGIRELLGEYIRTVKGGTIEPHVNNNWKIVGNNWKAADHQKAVQLLREGKLALNENADARTLPGKAITTADIAKF</sequence>
<reference evidence="5 6" key="1">
    <citation type="journal article" date="2017" name="Front. Microbiol.">
        <title>New Insights into the Diversity of the Genus Faecalibacterium.</title>
        <authorList>
            <person name="Benevides L."/>
            <person name="Burman S."/>
            <person name="Martin R."/>
            <person name="Robert V."/>
            <person name="Thomas M."/>
            <person name="Miquel S."/>
            <person name="Chain F."/>
            <person name="Sokol H."/>
            <person name="Bermudez-Humaran L.G."/>
            <person name="Morrison M."/>
            <person name="Langella P."/>
            <person name="Azevedo V.A."/>
            <person name="Chatel J.M."/>
            <person name="Soares S."/>
        </authorList>
    </citation>
    <scope>NUCLEOTIDE SEQUENCE [LARGE SCALE GENOMIC DNA]</scope>
    <source>
        <strain evidence="6">CNCM I-4540</strain>
    </source>
</reference>
<dbReference type="InterPro" id="IPR029052">
    <property type="entry name" value="Metallo-depent_PP-like"/>
</dbReference>
<keyword evidence="6" id="KW-1185">Reference proteome</keyword>
<dbReference type="GO" id="GO:0000166">
    <property type="term" value="F:nucleotide binding"/>
    <property type="evidence" value="ECO:0007669"/>
    <property type="project" value="UniProtKB-KW"/>
</dbReference>
<evidence type="ECO:0000259" key="4">
    <source>
        <dbReference type="Pfam" id="PF02872"/>
    </source>
</evidence>
<dbReference type="PANTHER" id="PTHR11575:SF6">
    <property type="entry name" value="2',3'-CYCLIC-NUCLEOTIDE 2'-PHOSPHODIESTERASE_3'-NUCLEOTIDASE"/>
    <property type="match status" value="1"/>
</dbReference>
<evidence type="ECO:0000313" key="6">
    <source>
        <dbReference type="Proteomes" id="UP000220752"/>
    </source>
</evidence>
<dbReference type="InterPro" id="IPR004843">
    <property type="entry name" value="Calcineurin-like_PHP"/>
</dbReference>
<dbReference type="InterPro" id="IPR006146">
    <property type="entry name" value="5'-Nucleotdase_CS"/>
</dbReference>
<dbReference type="PROSITE" id="PS00785">
    <property type="entry name" value="5_NUCLEOTIDASE_1"/>
    <property type="match status" value="1"/>
</dbReference>
<dbReference type="PANTHER" id="PTHR11575">
    <property type="entry name" value="5'-NUCLEOTIDASE-RELATED"/>
    <property type="match status" value="1"/>
</dbReference>